<evidence type="ECO:0000256" key="1">
    <source>
        <dbReference type="ARBA" id="ARBA00004141"/>
    </source>
</evidence>
<evidence type="ECO:0000256" key="6">
    <source>
        <dbReference type="SAM" id="Phobius"/>
    </source>
</evidence>
<feature type="transmembrane region" description="Helical" evidence="6">
    <location>
        <begin position="179"/>
        <end position="199"/>
    </location>
</feature>
<dbReference type="Proteomes" id="UP001412067">
    <property type="component" value="Unassembled WGS sequence"/>
</dbReference>
<gene>
    <name evidence="7" type="ORF">KSP40_PGU004343</name>
</gene>
<evidence type="ECO:0000256" key="3">
    <source>
        <dbReference type="ARBA" id="ARBA00022989"/>
    </source>
</evidence>
<evidence type="ECO:0000313" key="7">
    <source>
        <dbReference type="EMBL" id="KAK8963224.1"/>
    </source>
</evidence>
<accession>A0ABR2MGC7</accession>
<dbReference type="Gene3D" id="1.10.3460.10">
    <property type="entry name" value="Chlorophyll a/b binding protein domain"/>
    <property type="match status" value="1"/>
</dbReference>
<keyword evidence="3 6" id="KW-1133">Transmembrane helix</keyword>
<reference evidence="7 8" key="1">
    <citation type="journal article" date="2022" name="Nat. Plants">
        <title>Genomes of leafy and leafless Platanthera orchids illuminate the evolution of mycoheterotrophy.</title>
        <authorList>
            <person name="Li M.H."/>
            <person name="Liu K.W."/>
            <person name="Li Z."/>
            <person name="Lu H.C."/>
            <person name="Ye Q.L."/>
            <person name="Zhang D."/>
            <person name="Wang J.Y."/>
            <person name="Li Y.F."/>
            <person name="Zhong Z.M."/>
            <person name="Liu X."/>
            <person name="Yu X."/>
            <person name="Liu D.K."/>
            <person name="Tu X.D."/>
            <person name="Liu B."/>
            <person name="Hao Y."/>
            <person name="Liao X.Y."/>
            <person name="Jiang Y.T."/>
            <person name="Sun W.H."/>
            <person name="Chen J."/>
            <person name="Chen Y.Q."/>
            <person name="Ai Y."/>
            <person name="Zhai J.W."/>
            <person name="Wu S.S."/>
            <person name="Zhou Z."/>
            <person name="Hsiao Y.Y."/>
            <person name="Wu W.L."/>
            <person name="Chen Y.Y."/>
            <person name="Lin Y.F."/>
            <person name="Hsu J.L."/>
            <person name="Li C.Y."/>
            <person name="Wang Z.W."/>
            <person name="Zhao X."/>
            <person name="Zhong W.Y."/>
            <person name="Ma X.K."/>
            <person name="Ma L."/>
            <person name="Huang J."/>
            <person name="Chen G.Z."/>
            <person name="Huang M.Z."/>
            <person name="Huang L."/>
            <person name="Peng D.H."/>
            <person name="Luo Y.B."/>
            <person name="Zou S.Q."/>
            <person name="Chen S.P."/>
            <person name="Lan S."/>
            <person name="Tsai W.C."/>
            <person name="Van de Peer Y."/>
            <person name="Liu Z.J."/>
        </authorList>
    </citation>
    <scope>NUCLEOTIDE SEQUENCE [LARGE SCALE GENOMIC DNA]</scope>
    <source>
        <strain evidence="7">Lor288</strain>
    </source>
</reference>
<comment type="caution">
    <text evidence="7">The sequence shown here is derived from an EMBL/GenBank/DDBJ whole genome shotgun (WGS) entry which is preliminary data.</text>
</comment>
<name>A0ABR2MGC7_9ASPA</name>
<keyword evidence="2 6" id="KW-0812">Transmembrane</keyword>
<comment type="subcellular location">
    <subcellularLocation>
        <location evidence="1">Membrane</location>
        <topology evidence="1">Multi-pass membrane protein</topology>
    </subcellularLocation>
</comment>
<dbReference type="SUPFAM" id="SSF103511">
    <property type="entry name" value="Chlorophyll a-b binding protein"/>
    <property type="match status" value="1"/>
</dbReference>
<feature type="region of interest" description="Disordered" evidence="5">
    <location>
        <begin position="56"/>
        <end position="78"/>
    </location>
</feature>
<evidence type="ECO:0000256" key="2">
    <source>
        <dbReference type="ARBA" id="ARBA00022692"/>
    </source>
</evidence>
<feature type="compositionally biased region" description="Basic and acidic residues" evidence="5">
    <location>
        <begin position="56"/>
        <end position="65"/>
    </location>
</feature>
<dbReference type="PANTHER" id="PTHR14154">
    <property type="entry name" value="UPF0041 BRAIN PROTEIN 44-RELATED"/>
    <property type="match status" value="1"/>
</dbReference>
<dbReference type="EMBL" id="JBBWWR010000007">
    <property type="protein sequence ID" value="KAK8963224.1"/>
    <property type="molecule type" value="Genomic_DNA"/>
</dbReference>
<proteinExistence type="predicted"/>
<organism evidence="7 8">
    <name type="scientific">Platanthera guangdongensis</name>
    <dbReference type="NCBI Taxonomy" id="2320717"/>
    <lineage>
        <taxon>Eukaryota</taxon>
        <taxon>Viridiplantae</taxon>
        <taxon>Streptophyta</taxon>
        <taxon>Embryophyta</taxon>
        <taxon>Tracheophyta</taxon>
        <taxon>Spermatophyta</taxon>
        <taxon>Magnoliopsida</taxon>
        <taxon>Liliopsida</taxon>
        <taxon>Asparagales</taxon>
        <taxon>Orchidaceae</taxon>
        <taxon>Orchidoideae</taxon>
        <taxon>Orchideae</taxon>
        <taxon>Orchidinae</taxon>
        <taxon>Platanthera</taxon>
    </lineage>
</organism>
<keyword evidence="4 6" id="KW-0472">Membrane</keyword>
<protein>
    <submittedName>
        <fullName evidence="7">Uncharacterized protein</fullName>
    </submittedName>
</protein>
<evidence type="ECO:0000256" key="5">
    <source>
        <dbReference type="SAM" id="MobiDB-lite"/>
    </source>
</evidence>
<keyword evidence="8" id="KW-1185">Reference proteome</keyword>
<evidence type="ECO:0000313" key="8">
    <source>
        <dbReference type="Proteomes" id="UP001412067"/>
    </source>
</evidence>
<sequence>MAATMVASLSSHAIGSMPRGIIIGGAPALPSIYSLQQSRRRPAAGRSLTVCCQAEEKPRDVERRPPINSPKSPAITPIPQAQPRVKSASFWDLMAFEGPAPERINGRLAMVGFVSAIAVELGRGQDLATQISDGGVLWFAGTAALLSAASLIPLFRGVDATERSNGVMTADAELWNGRFAMLGLVGLAFTEFVIGGPLFRPTFL</sequence>
<feature type="transmembrane region" description="Helical" evidence="6">
    <location>
        <begin position="136"/>
        <end position="158"/>
    </location>
</feature>
<evidence type="ECO:0000256" key="4">
    <source>
        <dbReference type="ARBA" id="ARBA00023136"/>
    </source>
</evidence>